<protein>
    <submittedName>
        <fullName evidence="2">Uncharacterized protein</fullName>
    </submittedName>
</protein>
<dbReference type="Proteomes" id="UP000005561">
    <property type="component" value="Unassembled WGS sequence"/>
</dbReference>
<feature type="transmembrane region" description="Helical" evidence="1">
    <location>
        <begin position="68"/>
        <end position="86"/>
    </location>
</feature>
<evidence type="ECO:0000313" key="3">
    <source>
        <dbReference type="Proteomes" id="UP000005561"/>
    </source>
</evidence>
<feature type="transmembrane region" description="Helical" evidence="1">
    <location>
        <begin position="12"/>
        <end position="30"/>
    </location>
</feature>
<accession>C6LCH6</accession>
<keyword evidence="1" id="KW-0472">Membrane</keyword>
<keyword evidence="3" id="KW-1185">Reference proteome</keyword>
<dbReference type="AlphaFoldDB" id="C6LCH6"/>
<sequence length="92" mass="9743">MEGIVMEEIMELLMILAFCVAIAVQLVRQISGKKAANPVTCAALAALCAGFLIGTVNKIITAPSSQMFLAYLSGFMLSYSALVLTFPGRKAV</sequence>
<gene>
    <name evidence="2" type="ORF">BRYFOR_06323</name>
</gene>
<feature type="transmembrane region" description="Helical" evidence="1">
    <location>
        <begin position="36"/>
        <end position="56"/>
    </location>
</feature>
<evidence type="ECO:0000256" key="1">
    <source>
        <dbReference type="SAM" id="Phobius"/>
    </source>
</evidence>
<reference evidence="2" key="1">
    <citation type="submission" date="2009-07" db="EMBL/GenBank/DDBJ databases">
        <authorList>
            <person name="Weinstock G."/>
            <person name="Sodergren E."/>
            <person name="Clifton S."/>
            <person name="Fulton L."/>
            <person name="Fulton B."/>
            <person name="Courtney L."/>
            <person name="Fronick C."/>
            <person name="Harrison M."/>
            <person name="Strong C."/>
            <person name="Farmer C."/>
            <person name="Delahaunty K."/>
            <person name="Markovic C."/>
            <person name="Hall O."/>
            <person name="Minx P."/>
            <person name="Tomlinson C."/>
            <person name="Mitreva M."/>
            <person name="Nelson J."/>
            <person name="Hou S."/>
            <person name="Wollam A."/>
            <person name="Pepin K.H."/>
            <person name="Johnson M."/>
            <person name="Bhonagiri V."/>
            <person name="Nash W.E."/>
            <person name="Warren W."/>
            <person name="Chinwalla A."/>
            <person name="Mardis E.R."/>
            <person name="Wilson R.K."/>
        </authorList>
    </citation>
    <scope>NUCLEOTIDE SEQUENCE [LARGE SCALE GENOMIC DNA]</scope>
    <source>
        <strain evidence="2">DSM 14469</strain>
    </source>
</reference>
<organism evidence="2 3">
    <name type="scientific">Marvinbryantia formatexigens DSM 14469</name>
    <dbReference type="NCBI Taxonomy" id="478749"/>
    <lineage>
        <taxon>Bacteria</taxon>
        <taxon>Bacillati</taxon>
        <taxon>Bacillota</taxon>
        <taxon>Clostridia</taxon>
        <taxon>Lachnospirales</taxon>
        <taxon>Lachnospiraceae</taxon>
        <taxon>Marvinbryantia</taxon>
    </lineage>
</organism>
<proteinExistence type="predicted"/>
<comment type="caution">
    <text evidence="2">The sequence shown here is derived from an EMBL/GenBank/DDBJ whole genome shotgun (WGS) entry which is preliminary data.</text>
</comment>
<dbReference type="EMBL" id="ACCL02000005">
    <property type="protein sequence ID" value="EET61640.1"/>
    <property type="molecule type" value="Genomic_DNA"/>
</dbReference>
<dbReference type="STRING" id="168384.SAMN05660368_00131"/>
<keyword evidence="1" id="KW-1133">Transmembrane helix</keyword>
<evidence type="ECO:0000313" key="2">
    <source>
        <dbReference type="EMBL" id="EET61640.1"/>
    </source>
</evidence>
<name>C6LCH6_9FIRM</name>
<keyword evidence="1" id="KW-0812">Transmembrane</keyword>